<sequence>MVFPISTFKQFNLSQLTFFMVNTQNLKIALVLIFLAFFVGCSPEDGADGLNGTNGADGTDGNNGLNGLIKTLVEQPGENCTNGGFSVQAGLDANANGILDSNEISSTEYLCNGDNSNITYQSYVSLISQSGTENPSSTVLENTLDLNISWIRESQGKYVGTLDKTITFGKTVIFYTTPTTHTGVRGELIGDNQVRIELQNGINAFMDNFTNLSFELRQYE</sequence>
<proteinExistence type="predicted"/>
<accession>A0A1M5EJL0</accession>
<dbReference type="Pfam" id="PF23657">
    <property type="entry name" value="DUF7151"/>
    <property type="match status" value="1"/>
</dbReference>
<dbReference type="Proteomes" id="UP000184406">
    <property type="component" value="Unassembled WGS sequence"/>
</dbReference>
<protein>
    <recommendedName>
        <fullName evidence="1">DUF7151 domain-containing protein</fullName>
    </recommendedName>
</protein>
<evidence type="ECO:0000259" key="1">
    <source>
        <dbReference type="Pfam" id="PF23657"/>
    </source>
</evidence>
<reference evidence="3" key="1">
    <citation type="submission" date="2016-11" db="EMBL/GenBank/DDBJ databases">
        <authorList>
            <person name="Varghese N."/>
            <person name="Submissions S."/>
        </authorList>
    </citation>
    <scope>NUCLEOTIDE SEQUENCE [LARGE SCALE GENOMIC DNA]</scope>
    <source>
        <strain evidence="3">DSM 17539</strain>
    </source>
</reference>
<dbReference type="InterPro" id="IPR055575">
    <property type="entry name" value="DUF7151"/>
</dbReference>
<feature type="domain" description="DUF7151" evidence="1">
    <location>
        <begin position="66"/>
        <end position="111"/>
    </location>
</feature>
<gene>
    <name evidence="2" type="ORF">SAMN03080594_107161</name>
</gene>
<dbReference type="EMBL" id="FQUX01000007">
    <property type="protein sequence ID" value="SHF79429.1"/>
    <property type="molecule type" value="Genomic_DNA"/>
</dbReference>
<evidence type="ECO:0000313" key="2">
    <source>
        <dbReference type="EMBL" id="SHF79429.1"/>
    </source>
</evidence>
<dbReference type="AlphaFoldDB" id="A0A1M5EJL0"/>
<organism evidence="2 3">
    <name type="scientific">Arenibacter palladensis</name>
    <dbReference type="NCBI Taxonomy" id="237373"/>
    <lineage>
        <taxon>Bacteria</taxon>
        <taxon>Pseudomonadati</taxon>
        <taxon>Bacteroidota</taxon>
        <taxon>Flavobacteriia</taxon>
        <taxon>Flavobacteriales</taxon>
        <taxon>Flavobacteriaceae</taxon>
        <taxon>Arenibacter</taxon>
    </lineage>
</organism>
<keyword evidence="3" id="KW-1185">Reference proteome</keyword>
<name>A0A1M5EJL0_9FLAO</name>
<evidence type="ECO:0000313" key="3">
    <source>
        <dbReference type="Proteomes" id="UP000184406"/>
    </source>
</evidence>